<feature type="domain" description="Histidine kinase" evidence="14">
    <location>
        <begin position="142"/>
        <end position="351"/>
    </location>
</feature>
<keyword evidence="9" id="KW-0067">ATP-binding</keyword>
<keyword evidence="7" id="KW-0547">Nucleotide-binding</keyword>
<dbReference type="GO" id="GO:0016020">
    <property type="term" value="C:membrane"/>
    <property type="evidence" value="ECO:0007669"/>
    <property type="project" value="UniProtKB-SubCell"/>
</dbReference>
<dbReference type="CDD" id="cd00130">
    <property type="entry name" value="PAS"/>
    <property type="match status" value="1"/>
</dbReference>
<dbReference type="SMART" id="SM00388">
    <property type="entry name" value="HisKA"/>
    <property type="match status" value="1"/>
</dbReference>
<dbReference type="SUPFAM" id="SSF47384">
    <property type="entry name" value="Homodimeric domain of signal transducing histidine kinase"/>
    <property type="match status" value="1"/>
</dbReference>
<dbReference type="InterPro" id="IPR050351">
    <property type="entry name" value="BphY/WalK/GraS-like"/>
</dbReference>
<dbReference type="GO" id="GO:0007234">
    <property type="term" value="P:osmosensory signaling via phosphorelay pathway"/>
    <property type="evidence" value="ECO:0007669"/>
    <property type="project" value="TreeGrafter"/>
</dbReference>
<keyword evidence="6" id="KW-0812">Transmembrane</keyword>
<dbReference type="InterPro" id="IPR036097">
    <property type="entry name" value="HisK_dim/P_sf"/>
</dbReference>
<dbReference type="RefSeq" id="WP_089687020.1">
    <property type="nucleotide sequence ID" value="NZ_FNFO01000012.1"/>
</dbReference>
<dbReference type="InterPro" id="IPR035965">
    <property type="entry name" value="PAS-like_dom_sf"/>
</dbReference>
<evidence type="ECO:0000256" key="12">
    <source>
        <dbReference type="ARBA" id="ARBA00023136"/>
    </source>
</evidence>
<dbReference type="Proteomes" id="UP000198510">
    <property type="component" value="Unassembled WGS sequence"/>
</dbReference>
<keyword evidence="5" id="KW-0808">Transferase</keyword>
<dbReference type="Pfam" id="PF02518">
    <property type="entry name" value="HATPase_c"/>
    <property type="match status" value="1"/>
</dbReference>
<dbReference type="SMART" id="SM00387">
    <property type="entry name" value="HATPase_c"/>
    <property type="match status" value="1"/>
</dbReference>
<name>A0A1G9S5D9_9BACT</name>
<keyword evidence="13" id="KW-0175">Coiled coil</keyword>
<evidence type="ECO:0000256" key="5">
    <source>
        <dbReference type="ARBA" id="ARBA00022679"/>
    </source>
</evidence>
<dbReference type="GO" id="GO:0000155">
    <property type="term" value="F:phosphorelay sensor kinase activity"/>
    <property type="evidence" value="ECO:0007669"/>
    <property type="project" value="InterPro"/>
</dbReference>
<keyword evidence="12" id="KW-0472">Membrane</keyword>
<evidence type="ECO:0000256" key="8">
    <source>
        <dbReference type="ARBA" id="ARBA00022777"/>
    </source>
</evidence>
<protein>
    <recommendedName>
        <fullName evidence="3">histidine kinase</fullName>
        <ecNumber evidence="3">2.7.13.3</ecNumber>
    </recommendedName>
</protein>
<evidence type="ECO:0000256" key="11">
    <source>
        <dbReference type="ARBA" id="ARBA00023012"/>
    </source>
</evidence>
<evidence type="ECO:0000256" key="10">
    <source>
        <dbReference type="ARBA" id="ARBA00022989"/>
    </source>
</evidence>
<accession>A0A1G9S5D9</accession>
<keyword evidence="8" id="KW-0418">Kinase</keyword>
<feature type="domain" description="PAS" evidence="15">
    <location>
        <begin position="28"/>
        <end position="76"/>
    </location>
</feature>
<dbReference type="Gene3D" id="3.30.450.20">
    <property type="entry name" value="PAS domain"/>
    <property type="match status" value="1"/>
</dbReference>
<comment type="subcellular location">
    <subcellularLocation>
        <location evidence="2">Membrane</location>
        <topology evidence="2">Multi-pass membrane protein</topology>
    </subcellularLocation>
</comment>
<feature type="coiled-coil region" evidence="13">
    <location>
        <begin position="170"/>
        <end position="197"/>
    </location>
</feature>
<evidence type="ECO:0000313" key="16">
    <source>
        <dbReference type="EMBL" id="SDM30611.1"/>
    </source>
</evidence>
<evidence type="ECO:0000256" key="9">
    <source>
        <dbReference type="ARBA" id="ARBA00022840"/>
    </source>
</evidence>
<dbReference type="InterPro" id="IPR003594">
    <property type="entry name" value="HATPase_dom"/>
</dbReference>
<evidence type="ECO:0000259" key="14">
    <source>
        <dbReference type="PROSITE" id="PS50109"/>
    </source>
</evidence>
<dbReference type="EMBL" id="FNFO01000012">
    <property type="protein sequence ID" value="SDM30611.1"/>
    <property type="molecule type" value="Genomic_DNA"/>
</dbReference>
<dbReference type="FunFam" id="3.30.565.10:FF:000006">
    <property type="entry name" value="Sensor histidine kinase WalK"/>
    <property type="match status" value="1"/>
</dbReference>
<keyword evidence="17" id="KW-1185">Reference proteome</keyword>
<organism evidence="16 17">
    <name type="scientific">Catalinimonas alkaloidigena</name>
    <dbReference type="NCBI Taxonomy" id="1075417"/>
    <lineage>
        <taxon>Bacteria</taxon>
        <taxon>Pseudomonadati</taxon>
        <taxon>Bacteroidota</taxon>
        <taxon>Cytophagia</taxon>
        <taxon>Cytophagales</taxon>
        <taxon>Catalimonadaceae</taxon>
        <taxon>Catalinimonas</taxon>
    </lineage>
</organism>
<dbReference type="GO" id="GO:0030295">
    <property type="term" value="F:protein kinase activator activity"/>
    <property type="evidence" value="ECO:0007669"/>
    <property type="project" value="TreeGrafter"/>
</dbReference>
<dbReference type="STRING" id="1075417.SAMN05421823_11233"/>
<dbReference type="PROSITE" id="PS50109">
    <property type="entry name" value="HIS_KIN"/>
    <property type="match status" value="1"/>
</dbReference>
<evidence type="ECO:0000256" key="7">
    <source>
        <dbReference type="ARBA" id="ARBA00022741"/>
    </source>
</evidence>
<dbReference type="NCBIfam" id="TIGR00229">
    <property type="entry name" value="sensory_box"/>
    <property type="match status" value="1"/>
</dbReference>
<reference evidence="16 17" key="1">
    <citation type="submission" date="2016-10" db="EMBL/GenBank/DDBJ databases">
        <authorList>
            <person name="de Groot N.N."/>
        </authorList>
    </citation>
    <scope>NUCLEOTIDE SEQUENCE [LARGE SCALE GENOMIC DNA]</scope>
    <source>
        <strain evidence="16 17">DSM 25186</strain>
    </source>
</reference>
<dbReference type="AlphaFoldDB" id="A0A1G9S5D9"/>
<dbReference type="SUPFAM" id="SSF55874">
    <property type="entry name" value="ATPase domain of HSP90 chaperone/DNA topoisomerase II/histidine kinase"/>
    <property type="match status" value="1"/>
</dbReference>
<dbReference type="PROSITE" id="PS50112">
    <property type="entry name" value="PAS"/>
    <property type="match status" value="1"/>
</dbReference>
<keyword evidence="10" id="KW-1133">Transmembrane helix</keyword>
<dbReference type="InterPro" id="IPR013767">
    <property type="entry name" value="PAS_fold"/>
</dbReference>
<evidence type="ECO:0000256" key="6">
    <source>
        <dbReference type="ARBA" id="ARBA00022692"/>
    </source>
</evidence>
<dbReference type="Gene3D" id="3.30.565.10">
    <property type="entry name" value="Histidine kinase-like ATPase, C-terminal domain"/>
    <property type="match status" value="1"/>
</dbReference>
<dbReference type="Gene3D" id="1.10.287.130">
    <property type="match status" value="1"/>
</dbReference>
<evidence type="ECO:0000256" key="3">
    <source>
        <dbReference type="ARBA" id="ARBA00012438"/>
    </source>
</evidence>
<dbReference type="PRINTS" id="PR00344">
    <property type="entry name" value="BCTRLSENSOR"/>
</dbReference>
<dbReference type="Pfam" id="PF00512">
    <property type="entry name" value="HisKA"/>
    <property type="match status" value="1"/>
</dbReference>
<dbReference type="GO" id="GO:0005524">
    <property type="term" value="F:ATP binding"/>
    <property type="evidence" value="ECO:0007669"/>
    <property type="project" value="UniProtKB-KW"/>
</dbReference>
<proteinExistence type="predicted"/>
<comment type="catalytic activity">
    <reaction evidence="1">
        <text>ATP + protein L-histidine = ADP + protein N-phospho-L-histidine.</text>
        <dbReference type="EC" id="2.7.13.3"/>
    </reaction>
</comment>
<dbReference type="InterPro" id="IPR003661">
    <property type="entry name" value="HisK_dim/P_dom"/>
</dbReference>
<dbReference type="PANTHER" id="PTHR42878">
    <property type="entry name" value="TWO-COMPONENT HISTIDINE KINASE"/>
    <property type="match status" value="1"/>
</dbReference>
<dbReference type="Pfam" id="PF00989">
    <property type="entry name" value="PAS"/>
    <property type="match status" value="1"/>
</dbReference>
<sequence length="356" mass="40633">MDKLNLSDERFYQIFMASPFPITVSRLADGCLLDVNQAFVEASGYTYEQLVGKSAFELESWVFLEERQRIRTLLEQHGEVVRFPISMRDGHNQPRSLLLSARLLELFDEPCMLAMFYDVTEFKNTESRLLEQNQELETFVYRTSHNLKGPVASLKGLLQLAALELTDEPAQRYLGLLNNLTQHLEAALNELIDLTRLKRGQVRMEPINLREIIHHIVAKLKFQPIWTQVDLKIELESEMIYSDYDMMNSVMQNLIENAVKYRAADRPLQLRITSSRTPHLTLCVKDNGEGMSDEVLHKVFEMFYRASGKTQGTGLGLYIVQNTVEKLGGSISVESQLNVGTTFTLTLPQPPEQAAS</sequence>
<keyword evidence="11" id="KW-0902">Two-component regulatory system</keyword>
<dbReference type="PANTHER" id="PTHR42878:SF7">
    <property type="entry name" value="SENSOR HISTIDINE KINASE GLRK"/>
    <property type="match status" value="1"/>
</dbReference>
<dbReference type="SUPFAM" id="SSF55785">
    <property type="entry name" value="PYP-like sensor domain (PAS domain)"/>
    <property type="match status" value="1"/>
</dbReference>
<dbReference type="EC" id="2.7.13.3" evidence="3"/>
<dbReference type="SMART" id="SM00091">
    <property type="entry name" value="PAS"/>
    <property type="match status" value="1"/>
</dbReference>
<dbReference type="InterPro" id="IPR005467">
    <property type="entry name" value="His_kinase_dom"/>
</dbReference>
<evidence type="ECO:0000256" key="4">
    <source>
        <dbReference type="ARBA" id="ARBA00022553"/>
    </source>
</evidence>
<evidence type="ECO:0000256" key="13">
    <source>
        <dbReference type="SAM" id="Coils"/>
    </source>
</evidence>
<keyword evidence="4" id="KW-0597">Phosphoprotein</keyword>
<dbReference type="OrthoDB" id="1522284at2"/>
<evidence type="ECO:0000256" key="2">
    <source>
        <dbReference type="ARBA" id="ARBA00004141"/>
    </source>
</evidence>
<dbReference type="GO" id="GO:0000156">
    <property type="term" value="F:phosphorelay response regulator activity"/>
    <property type="evidence" value="ECO:0007669"/>
    <property type="project" value="TreeGrafter"/>
</dbReference>
<evidence type="ECO:0000313" key="17">
    <source>
        <dbReference type="Proteomes" id="UP000198510"/>
    </source>
</evidence>
<gene>
    <name evidence="16" type="ORF">SAMN05421823_11233</name>
</gene>
<evidence type="ECO:0000259" key="15">
    <source>
        <dbReference type="PROSITE" id="PS50112"/>
    </source>
</evidence>
<dbReference type="InterPro" id="IPR036890">
    <property type="entry name" value="HATPase_C_sf"/>
</dbReference>
<dbReference type="InterPro" id="IPR000014">
    <property type="entry name" value="PAS"/>
</dbReference>
<dbReference type="InterPro" id="IPR004358">
    <property type="entry name" value="Sig_transdc_His_kin-like_C"/>
</dbReference>
<dbReference type="CDD" id="cd00075">
    <property type="entry name" value="HATPase"/>
    <property type="match status" value="1"/>
</dbReference>
<evidence type="ECO:0000256" key="1">
    <source>
        <dbReference type="ARBA" id="ARBA00000085"/>
    </source>
</evidence>